<keyword evidence="4" id="KW-1185">Reference proteome</keyword>
<evidence type="ECO:0000313" key="3">
    <source>
        <dbReference type="EMBL" id="MBE9211462.1"/>
    </source>
</evidence>
<feature type="transmembrane region" description="Helical" evidence="2">
    <location>
        <begin position="56"/>
        <end position="73"/>
    </location>
</feature>
<evidence type="ECO:0000256" key="1">
    <source>
        <dbReference type="SAM" id="MobiDB-lite"/>
    </source>
</evidence>
<name>A0A8J7JYB9_9CYAN</name>
<reference evidence="3" key="1">
    <citation type="submission" date="2020-10" db="EMBL/GenBank/DDBJ databases">
        <authorList>
            <person name="Castelo-Branco R."/>
            <person name="Eusebio N."/>
            <person name="Adriana R."/>
            <person name="Vieira A."/>
            <person name="Brugerolle De Fraissinette N."/>
            <person name="Rezende De Castro R."/>
            <person name="Schneider M.P."/>
            <person name="Vasconcelos V."/>
            <person name="Leao P.N."/>
        </authorList>
    </citation>
    <scope>NUCLEOTIDE SEQUENCE</scope>
    <source>
        <strain evidence="3">LEGE 06105</strain>
    </source>
</reference>
<feature type="region of interest" description="Disordered" evidence="1">
    <location>
        <begin position="176"/>
        <end position="240"/>
    </location>
</feature>
<proteinExistence type="predicted"/>
<keyword evidence="2" id="KW-0812">Transmembrane</keyword>
<feature type="transmembrane region" description="Helical" evidence="2">
    <location>
        <begin position="6"/>
        <end position="24"/>
    </location>
</feature>
<sequence>MLTHILALIVGFGSLAIYLTAFFFPEVHRKNDFIWSGVGLFYALILWVFTPRIGGWFFLGQLAAVALLIWFGLQTFSLRRQVTPAMQQTPAPSIEAVKSNISLQERVGGLVRTLSNILPGKKQQVSQTQTTTSTTEDTNAATIGKSLVDAIDRDTETKISVSDASVVIVDNTDKTATSETIPELIPPEPPAQELVEAAAQASDAEAKNIPPVEEIAPDAELAPPAEAPSDKIPPQDIPQG</sequence>
<keyword evidence="2" id="KW-1133">Transmembrane helix</keyword>
<comment type="caution">
    <text evidence="3">The sequence shown here is derived from an EMBL/GenBank/DDBJ whole genome shotgun (WGS) entry which is preliminary data.</text>
</comment>
<dbReference type="RefSeq" id="WP_193916450.1">
    <property type="nucleotide sequence ID" value="NZ_JADEWL010000004.1"/>
</dbReference>
<feature type="transmembrane region" description="Helical" evidence="2">
    <location>
        <begin position="33"/>
        <end position="50"/>
    </location>
</feature>
<accession>A0A8J7JYB9</accession>
<dbReference type="InterPro" id="IPR010004">
    <property type="entry name" value="Uncharacterised_Ycf66"/>
</dbReference>
<evidence type="ECO:0000313" key="4">
    <source>
        <dbReference type="Proteomes" id="UP000620559"/>
    </source>
</evidence>
<gene>
    <name evidence="3" type="ORF">IQ247_01805</name>
</gene>
<dbReference type="EMBL" id="JADEWL010000004">
    <property type="protein sequence ID" value="MBE9211462.1"/>
    <property type="molecule type" value="Genomic_DNA"/>
</dbReference>
<dbReference type="Proteomes" id="UP000620559">
    <property type="component" value="Unassembled WGS sequence"/>
</dbReference>
<keyword evidence="2" id="KW-0472">Membrane</keyword>
<dbReference type="Pfam" id="PF07444">
    <property type="entry name" value="Ycf66_N"/>
    <property type="match status" value="1"/>
</dbReference>
<evidence type="ECO:0000256" key="2">
    <source>
        <dbReference type="SAM" id="Phobius"/>
    </source>
</evidence>
<dbReference type="AlphaFoldDB" id="A0A8J7JYB9"/>
<protein>
    <submittedName>
        <fullName evidence="3">Ycf66 family protein</fullName>
    </submittedName>
</protein>
<organism evidence="3 4">
    <name type="scientific">Plectonema cf. radiosum LEGE 06105</name>
    <dbReference type="NCBI Taxonomy" id="945769"/>
    <lineage>
        <taxon>Bacteria</taxon>
        <taxon>Bacillati</taxon>
        <taxon>Cyanobacteriota</taxon>
        <taxon>Cyanophyceae</taxon>
        <taxon>Oscillatoriophycideae</taxon>
        <taxon>Oscillatoriales</taxon>
        <taxon>Microcoleaceae</taxon>
        <taxon>Plectonema</taxon>
    </lineage>
</organism>